<dbReference type="SUPFAM" id="SSF48317">
    <property type="entry name" value="Acid phosphatase/Vanadium-dependent haloperoxidase"/>
    <property type="match status" value="1"/>
</dbReference>
<dbReference type="EMBL" id="CP108057">
    <property type="protein sequence ID" value="WUO44997.1"/>
    <property type="molecule type" value="Genomic_DNA"/>
</dbReference>
<keyword evidence="1" id="KW-1133">Transmembrane helix</keyword>
<dbReference type="InterPro" id="IPR036938">
    <property type="entry name" value="PAP2/HPO_sf"/>
</dbReference>
<dbReference type="Proteomes" id="UP001432075">
    <property type="component" value="Chromosome"/>
</dbReference>
<dbReference type="InterPro" id="IPR000326">
    <property type="entry name" value="PAP2/HPO"/>
</dbReference>
<dbReference type="Pfam" id="PF01569">
    <property type="entry name" value="PAP2"/>
    <property type="match status" value="1"/>
</dbReference>
<gene>
    <name evidence="3" type="ORF">OHU17_03755</name>
</gene>
<dbReference type="Gene3D" id="1.20.144.10">
    <property type="entry name" value="Phosphatidic acid phosphatase type 2/haloperoxidase"/>
    <property type="match status" value="1"/>
</dbReference>
<dbReference type="PANTHER" id="PTHR14969:SF13">
    <property type="entry name" value="AT30094P"/>
    <property type="match status" value="1"/>
</dbReference>
<feature type="transmembrane region" description="Helical" evidence="1">
    <location>
        <begin position="65"/>
        <end position="90"/>
    </location>
</feature>
<name>A0ABZ1RDY0_9ACTN</name>
<keyword evidence="1" id="KW-0812">Transmembrane</keyword>
<keyword evidence="1" id="KW-0472">Membrane</keyword>
<dbReference type="SMART" id="SM00014">
    <property type="entry name" value="acidPPc"/>
    <property type="match status" value="1"/>
</dbReference>
<organism evidence="3 4">
    <name type="scientific">Streptomyces goshikiensis</name>
    <dbReference type="NCBI Taxonomy" id="1942"/>
    <lineage>
        <taxon>Bacteria</taxon>
        <taxon>Bacillati</taxon>
        <taxon>Actinomycetota</taxon>
        <taxon>Actinomycetes</taxon>
        <taxon>Kitasatosporales</taxon>
        <taxon>Streptomycetaceae</taxon>
        <taxon>Streptomyces</taxon>
    </lineage>
</organism>
<feature type="domain" description="Phosphatidic acid phosphatase type 2/haloperoxidase" evidence="2">
    <location>
        <begin position="100"/>
        <end position="212"/>
    </location>
</feature>
<dbReference type="RefSeq" id="WP_328775219.1">
    <property type="nucleotide sequence ID" value="NZ_CP108057.1"/>
</dbReference>
<evidence type="ECO:0000259" key="2">
    <source>
        <dbReference type="SMART" id="SM00014"/>
    </source>
</evidence>
<protein>
    <submittedName>
        <fullName evidence="3">Phosphatase PAP2 family protein</fullName>
    </submittedName>
</protein>
<dbReference type="PANTHER" id="PTHR14969">
    <property type="entry name" value="SPHINGOSINE-1-PHOSPHATE PHOSPHOHYDROLASE"/>
    <property type="match status" value="1"/>
</dbReference>
<reference evidence="3" key="1">
    <citation type="submission" date="2022-10" db="EMBL/GenBank/DDBJ databases">
        <title>The complete genomes of actinobacterial strains from the NBC collection.</title>
        <authorList>
            <person name="Joergensen T.S."/>
            <person name="Alvarez Arevalo M."/>
            <person name="Sterndorff E.B."/>
            <person name="Faurdal D."/>
            <person name="Vuksanovic O."/>
            <person name="Mourched A.-S."/>
            <person name="Charusanti P."/>
            <person name="Shaw S."/>
            <person name="Blin K."/>
            <person name="Weber T."/>
        </authorList>
    </citation>
    <scope>NUCLEOTIDE SEQUENCE</scope>
    <source>
        <strain evidence="3">NBC_00283</strain>
    </source>
</reference>
<keyword evidence="4" id="KW-1185">Reference proteome</keyword>
<feature type="transmembrane region" description="Helical" evidence="1">
    <location>
        <begin position="167"/>
        <end position="189"/>
    </location>
</feature>
<evidence type="ECO:0000313" key="3">
    <source>
        <dbReference type="EMBL" id="WUO44997.1"/>
    </source>
</evidence>
<evidence type="ECO:0000256" key="1">
    <source>
        <dbReference type="SAM" id="Phobius"/>
    </source>
</evidence>
<sequence length="226" mass="23875">MARPAPTPARSRRRRRIAVAGAALCAGLFVLLAVLVTARHGAPYPLDSAAHRWSVRHRPAVAVAFARAVTSTGSGPFPYVCAVAAGVIAGRGTRERLWGAAAALLFLGFAQAVRFGVLHLIGRPRPPLADWATVAHDHSFPSGHTTASALAAGLLAWALVRRAGPAAAAIPCVILAGWAVAVGLTRIYLGVHWPTDVLAGWLYALTWFAVGYAVFPYVLRMFTDTD</sequence>
<feature type="transmembrane region" description="Helical" evidence="1">
    <location>
        <begin position="201"/>
        <end position="219"/>
    </location>
</feature>
<proteinExistence type="predicted"/>
<dbReference type="CDD" id="cd03392">
    <property type="entry name" value="PAP2_like_2"/>
    <property type="match status" value="1"/>
</dbReference>
<feature type="transmembrane region" description="Helical" evidence="1">
    <location>
        <begin position="97"/>
        <end position="121"/>
    </location>
</feature>
<evidence type="ECO:0000313" key="4">
    <source>
        <dbReference type="Proteomes" id="UP001432075"/>
    </source>
</evidence>
<feature type="transmembrane region" description="Helical" evidence="1">
    <location>
        <begin position="141"/>
        <end position="160"/>
    </location>
</feature>
<accession>A0ABZ1RDY0</accession>